<dbReference type="Pfam" id="PF08808">
    <property type="entry name" value="RES"/>
    <property type="match status" value="1"/>
</dbReference>
<evidence type="ECO:0000313" key="3">
    <source>
        <dbReference type="Proteomes" id="UP001302316"/>
    </source>
</evidence>
<keyword evidence="3" id="KW-1185">Reference proteome</keyword>
<dbReference type="EMBL" id="JAYGII010000034">
    <property type="protein sequence ID" value="MEA5446468.1"/>
    <property type="molecule type" value="Genomic_DNA"/>
</dbReference>
<dbReference type="SMART" id="SM00953">
    <property type="entry name" value="RES"/>
    <property type="match status" value="1"/>
</dbReference>
<dbReference type="AlphaFoldDB" id="A0AAP6JGL1"/>
<name>A0AAP6JGL1_9GAMM</name>
<protein>
    <submittedName>
        <fullName evidence="2">RES family NAD+ phosphorylase</fullName>
    </submittedName>
</protein>
<gene>
    <name evidence="2" type="ORF">VCB98_11615</name>
</gene>
<organism evidence="2 3">
    <name type="scientific">Natronospira elongata</name>
    <dbReference type="NCBI Taxonomy" id="3110268"/>
    <lineage>
        <taxon>Bacteria</taxon>
        <taxon>Pseudomonadati</taxon>
        <taxon>Pseudomonadota</taxon>
        <taxon>Gammaproteobacteria</taxon>
        <taxon>Natronospirales</taxon>
        <taxon>Natronospiraceae</taxon>
        <taxon>Natronospira</taxon>
    </lineage>
</organism>
<accession>A0AAP6JGL1</accession>
<evidence type="ECO:0000313" key="2">
    <source>
        <dbReference type="EMBL" id="MEA5446468.1"/>
    </source>
</evidence>
<dbReference type="InterPro" id="IPR014914">
    <property type="entry name" value="RES_dom"/>
</dbReference>
<feature type="domain" description="RES" evidence="1">
    <location>
        <begin position="68"/>
        <end position="206"/>
    </location>
</feature>
<dbReference type="Proteomes" id="UP001302316">
    <property type="component" value="Unassembled WGS sequence"/>
</dbReference>
<proteinExistence type="predicted"/>
<sequence>MWTPTELRANFQWGSGTLWRAVENQFKASTRRITDTLDEQSRLEELVEGNKPPVPESARGLDYLLMTPFRYRPPHPRGSRFRRPHAPWGLFYAAEARRTALAELSYHRYQFFLASEGTELPATESLLTLFSVSYAVKYQTDLSRPPLDRDKAKWTNPNDYSATQALAEAAREAGAQSIRNESIRDPEPGKNVALLDPAGFRTQAPSKKETWKLHLGDIEAAAIPAIEGEVEPIRFKRADWDLPEPPE</sequence>
<evidence type="ECO:0000259" key="1">
    <source>
        <dbReference type="SMART" id="SM00953"/>
    </source>
</evidence>
<reference evidence="2 3" key="1">
    <citation type="submission" date="2023-12" db="EMBL/GenBank/DDBJ databases">
        <title>Whole-genome sequencing of halo(alkali)philic microorganisms from hypersaline lakes.</title>
        <authorList>
            <person name="Sorokin D.Y."/>
            <person name="Merkel A.Y."/>
            <person name="Messina E."/>
            <person name="Yakimov M."/>
        </authorList>
    </citation>
    <scope>NUCLEOTIDE SEQUENCE [LARGE SCALE GENOMIC DNA]</scope>
    <source>
        <strain evidence="2 3">AB-CW1</strain>
    </source>
</reference>
<comment type="caution">
    <text evidence="2">The sequence shown here is derived from an EMBL/GenBank/DDBJ whole genome shotgun (WGS) entry which is preliminary data.</text>
</comment>
<dbReference type="RefSeq" id="WP_346052713.1">
    <property type="nucleotide sequence ID" value="NZ_JAYGII010000034.1"/>
</dbReference>